<feature type="compositionally biased region" description="Polar residues" evidence="2">
    <location>
        <begin position="31"/>
        <end position="40"/>
    </location>
</feature>
<feature type="chain" id="PRO_5047476596" description="Lipoprotein" evidence="3">
    <location>
        <begin position="23"/>
        <end position="202"/>
    </location>
</feature>
<dbReference type="Gene3D" id="2.60.40.1240">
    <property type="match status" value="1"/>
</dbReference>
<evidence type="ECO:0000256" key="2">
    <source>
        <dbReference type="SAM" id="MobiDB-lite"/>
    </source>
</evidence>
<evidence type="ECO:0000256" key="3">
    <source>
        <dbReference type="SAM" id="SignalP"/>
    </source>
</evidence>
<evidence type="ECO:0000256" key="1">
    <source>
        <dbReference type="ARBA" id="ARBA00022729"/>
    </source>
</evidence>
<dbReference type="RefSeq" id="WP_344784527.1">
    <property type="nucleotide sequence ID" value="NZ_BAABAF010000009.1"/>
</dbReference>
<feature type="signal peptide" evidence="3">
    <location>
        <begin position="1"/>
        <end position="22"/>
    </location>
</feature>
<reference evidence="5" key="1">
    <citation type="journal article" date="2019" name="Int. J. Syst. Evol. Microbiol.">
        <title>The Global Catalogue of Microorganisms (GCM) 10K type strain sequencing project: providing services to taxonomists for standard genome sequencing and annotation.</title>
        <authorList>
            <consortium name="The Broad Institute Genomics Platform"/>
            <consortium name="The Broad Institute Genome Sequencing Center for Infectious Disease"/>
            <person name="Wu L."/>
            <person name="Ma J."/>
        </authorList>
    </citation>
    <scope>NUCLEOTIDE SEQUENCE [LARGE SCALE GENOMIC DNA]</scope>
    <source>
        <strain evidence="5">JCM 16950</strain>
    </source>
</reference>
<accession>A0ABP7GRG1</accession>
<feature type="region of interest" description="Disordered" evidence="2">
    <location>
        <begin position="31"/>
        <end position="71"/>
    </location>
</feature>
<dbReference type="EMBL" id="BAABAF010000009">
    <property type="protein sequence ID" value="GAA3773827.1"/>
    <property type="molecule type" value="Genomic_DNA"/>
</dbReference>
<proteinExistence type="predicted"/>
<dbReference type="Proteomes" id="UP001500540">
    <property type="component" value="Unassembled WGS sequence"/>
</dbReference>
<comment type="caution">
    <text evidence="4">The sequence shown here is derived from an EMBL/GenBank/DDBJ whole genome shotgun (WGS) entry which is preliminary data.</text>
</comment>
<sequence length="202" mass="21564">MKRLIVISIGLAAALTMMTACSAVSTITATDAPTSPNVTYPEQHDAEASSAPVEAEPESTEPEPGSLENPFPKGYTATITQDDEDYYSVTFDLIAADGDKKVAEANQFNDKAPKGYHYVIIKATFTGLSSEAVRPGSEMYDWQIADQDGNLYQPASVVPVGESISGAPDLYKGQKFSGEEVYAVADSAKKLFMSALGSYLLL</sequence>
<keyword evidence="1 3" id="KW-0732">Signal</keyword>
<name>A0ABP7GRG1_9MICO</name>
<protein>
    <recommendedName>
        <fullName evidence="6">Lipoprotein</fullName>
    </recommendedName>
</protein>
<keyword evidence="5" id="KW-1185">Reference proteome</keyword>
<evidence type="ECO:0008006" key="6">
    <source>
        <dbReference type="Google" id="ProtNLM"/>
    </source>
</evidence>
<dbReference type="PROSITE" id="PS51257">
    <property type="entry name" value="PROKAR_LIPOPROTEIN"/>
    <property type="match status" value="1"/>
</dbReference>
<gene>
    <name evidence="4" type="ORF">GCM10022240_27120</name>
</gene>
<dbReference type="InterPro" id="IPR029050">
    <property type="entry name" value="Immunoprotect_excell_Ig-like"/>
</dbReference>
<organism evidence="4 5">
    <name type="scientific">Microbacterium kribbense</name>
    <dbReference type="NCBI Taxonomy" id="433645"/>
    <lineage>
        <taxon>Bacteria</taxon>
        <taxon>Bacillati</taxon>
        <taxon>Actinomycetota</taxon>
        <taxon>Actinomycetes</taxon>
        <taxon>Micrococcales</taxon>
        <taxon>Microbacteriaceae</taxon>
        <taxon>Microbacterium</taxon>
    </lineage>
</organism>
<evidence type="ECO:0000313" key="5">
    <source>
        <dbReference type="Proteomes" id="UP001500540"/>
    </source>
</evidence>
<evidence type="ECO:0000313" key="4">
    <source>
        <dbReference type="EMBL" id="GAA3773827.1"/>
    </source>
</evidence>